<dbReference type="Pfam" id="PF00107">
    <property type="entry name" value="ADH_zinc_N"/>
    <property type="match status" value="1"/>
</dbReference>
<dbReference type="InterPro" id="IPR036291">
    <property type="entry name" value="NAD(P)-bd_dom_sf"/>
</dbReference>
<reference evidence="8 9" key="1">
    <citation type="submission" date="2016-10" db="EMBL/GenBank/DDBJ databases">
        <authorList>
            <person name="de Groot N.N."/>
        </authorList>
    </citation>
    <scope>NUCLEOTIDE SEQUENCE [LARGE SCALE GENOMIC DNA]</scope>
    <source>
        <strain evidence="8 9">DSM 22024</strain>
    </source>
</reference>
<dbReference type="GO" id="GO:0008270">
    <property type="term" value="F:zinc ion binding"/>
    <property type="evidence" value="ECO:0007669"/>
    <property type="project" value="InterPro"/>
</dbReference>
<dbReference type="Gene3D" id="3.40.50.720">
    <property type="entry name" value="NAD(P)-binding Rossmann-like Domain"/>
    <property type="match status" value="1"/>
</dbReference>
<dbReference type="InterPro" id="IPR013154">
    <property type="entry name" value="ADH-like_N"/>
</dbReference>
<dbReference type="InterPro" id="IPR013149">
    <property type="entry name" value="ADH-like_C"/>
</dbReference>
<comment type="similarity">
    <text evidence="5">Belongs to the zinc-containing alcohol dehydrogenase family.</text>
</comment>
<evidence type="ECO:0000259" key="6">
    <source>
        <dbReference type="Pfam" id="PF00107"/>
    </source>
</evidence>
<dbReference type="InterPro" id="IPR002328">
    <property type="entry name" value="ADH_Zn_CS"/>
</dbReference>
<feature type="domain" description="Alcohol dehydrogenase-like N-terminal" evidence="7">
    <location>
        <begin position="25"/>
        <end position="138"/>
    </location>
</feature>
<dbReference type="GO" id="GO:0016491">
    <property type="term" value="F:oxidoreductase activity"/>
    <property type="evidence" value="ECO:0007669"/>
    <property type="project" value="UniProtKB-KW"/>
</dbReference>
<evidence type="ECO:0000256" key="3">
    <source>
        <dbReference type="ARBA" id="ARBA00022833"/>
    </source>
</evidence>
<evidence type="ECO:0000256" key="5">
    <source>
        <dbReference type="RuleBase" id="RU361277"/>
    </source>
</evidence>
<dbReference type="EMBL" id="LT629732">
    <property type="protein sequence ID" value="SDR79641.1"/>
    <property type="molecule type" value="Genomic_DNA"/>
</dbReference>
<dbReference type="InterPro" id="IPR011032">
    <property type="entry name" value="GroES-like_sf"/>
</dbReference>
<dbReference type="SUPFAM" id="SSF50129">
    <property type="entry name" value="GroES-like"/>
    <property type="match status" value="1"/>
</dbReference>
<keyword evidence="9" id="KW-1185">Reference proteome</keyword>
<evidence type="ECO:0000313" key="9">
    <source>
        <dbReference type="Proteomes" id="UP000198983"/>
    </source>
</evidence>
<dbReference type="AlphaFoldDB" id="A0A1H1LYP8"/>
<keyword evidence="3 5" id="KW-0862">Zinc</keyword>
<dbReference type="Proteomes" id="UP000198983">
    <property type="component" value="Chromosome I"/>
</dbReference>
<dbReference type="SUPFAM" id="SSF51735">
    <property type="entry name" value="NAD(P)-binding Rossmann-fold domains"/>
    <property type="match status" value="1"/>
</dbReference>
<proteinExistence type="inferred from homology"/>
<comment type="cofactor">
    <cofactor evidence="1 5">
        <name>Zn(2+)</name>
        <dbReference type="ChEBI" id="CHEBI:29105"/>
    </cofactor>
</comment>
<dbReference type="RefSeq" id="WP_172804852.1">
    <property type="nucleotide sequence ID" value="NZ_LT629732.1"/>
</dbReference>
<organism evidence="8 9">
    <name type="scientific">Actinopolymorpha singaporensis</name>
    <dbReference type="NCBI Taxonomy" id="117157"/>
    <lineage>
        <taxon>Bacteria</taxon>
        <taxon>Bacillati</taxon>
        <taxon>Actinomycetota</taxon>
        <taxon>Actinomycetes</taxon>
        <taxon>Propionibacteriales</taxon>
        <taxon>Actinopolymorphaceae</taxon>
        <taxon>Actinopolymorpha</taxon>
    </lineage>
</organism>
<dbReference type="PANTHER" id="PTHR43401:SF2">
    <property type="entry name" value="L-THREONINE 3-DEHYDROGENASE"/>
    <property type="match status" value="1"/>
</dbReference>
<dbReference type="STRING" id="117157.SAMN04489717_0599"/>
<dbReference type="PANTHER" id="PTHR43401">
    <property type="entry name" value="L-THREONINE 3-DEHYDROGENASE"/>
    <property type="match status" value="1"/>
</dbReference>
<dbReference type="InterPro" id="IPR050129">
    <property type="entry name" value="Zn_alcohol_dh"/>
</dbReference>
<dbReference type="PROSITE" id="PS00059">
    <property type="entry name" value="ADH_ZINC"/>
    <property type="match status" value="1"/>
</dbReference>
<evidence type="ECO:0000259" key="7">
    <source>
        <dbReference type="Pfam" id="PF08240"/>
    </source>
</evidence>
<dbReference type="Pfam" id="PF08240">
    <property type="entry name" value="ADH_N"/>
    <property type="match status" value="1"/>
</dbReference>
<protein>
    <submittedName>
        <fullName evidence="8">(R,R)-butanediol dehydrogenase / meso-butanediol dehydrogenase / diacetyl reductase</fullName>
    </submittedName>
</protein>
<evidence type="ECO:0000313" key="8">
    <source>
        <dbReference type="EMBL" id="SDR79641.1"/>
    </source>
</evidence>
<keyword evidence="2 5" id="KW-0479">Metal-binding</keyword>
<feature type="domain" description="Alcohol dehydrogenase-like C-terminal" evidence="6">
    <location>
        <begin position="178"/>
        <end position="304"/>
    </location>
</feature>
<gene>
    <name evidence="8" type="ORF">SAMN04489717_0599</name>
</gene>
<name>A0A1H1LYP8_9ACTN</name>
<evidence type="ECO:0000256" key="4">
    <source>
        <dbReference type="ARBA" id="ARBA00023002"/>
    </source>
</evidence>
<evidence type="ECO:0000256" key="1">
    <source>
        <dbReference type="ARBA" id="ARBA00001947"/>
    </source>
</evidence>
<keyword evidence="4" id="KW-0560">Oxidoreductase</keyword>
<evidence type="ECO:0000256" key="2">
    <source>
        <dbReference type="ARBA" id="ARBA00022723"/>
    </source>
</evidence>
<accession>A0A1H1LYP8</accession>
<sequence length="362" mass="38366">MRAARMYGRQDLRIEDVPALGSPPPGWVRLKVEAAGICGTDLEVYLNARRSEEPPLAEREPLTMGHESAGVVVEAGPGVDLPVGRRVAVEGHLFCGECFWCRRGDYALCVSLRSTGQGADGGLAEEMLAPARICLPYSDALTPEEAAVTEPTSVAVRAVRRSRLEPGSTVAVVGGGTIGLLVAQVARLRGAERVVVVEPVAERRALAERLGVDRAVSPDEAEDALKELTDGVGPDVVFEAGGKLAAVRSAVQWTRKGGRTVLVGVSGDTLDLNLMSFLLGEKELIASLSHTYDVDFPEAIGLLESGKVDVRPLITDRIGLDQVVTHGFDALHREPAAHLKVVVLPNGRPDRILHGAPGQVGA</sequence>
<dbReference type="Gene3D" id="3.90.180.10">
    <property type="entry name" value="Medium-chain alcohol dehydrogenases, catalytic domain"/>
    <property type="match status" value="1"/>
</dbReference>